<dbReference type="Proteomes" id="UP000020406">
    <property type="component" value="Unassembled WGS sequence"/>
</dbReference>
<evidence type="ECO:0000313" key="2">
    <source>
        <dbReference type="Proteomes" id="UP000020406"/>
    </source>
</evidence>
<proteinExistence type="predicted"/>
<comment type="caution">
    <text evidence="1">The sequence shown here is derived from an EMBL/GenBank/DDBJ whole genome shotgun (WGS) entry which is preliminary data.</text>
</comment>
<dbReference type="AlphaFoldDB" id="Z9JGU8"/>
<gene>
    <name evidence="1" type="ORF">AF72_11105</name>
</gene>
<organism evidence="1 2">
    <name type="scientific">Xylella taiwanensis</name>
    <dbReference type="NCBI Taxonomy" id="1444770"/>
    <lineage>
        <taxon>Bacteria</taxon>
        <taxon>Pseudomonadati</taxon>
        <taxon>Pseudomonadota</taxon>
        <taxon>Gammaproteobacteria</taxon>
        <taxon>Lysobacterales</taxon>
        <taxon>Lysobacteraceae</taxon>
        <taxon>Xylella</taxon>
    </lineage>
</organism>
<reference evidence="1 2" key="1">
    <citation type="journal article" date="2014" name="Genome Announc.">
        <title>Draft Genome Sequence of Xylella fastidiosa Pear Leaf Scorch Strain in Taiwan.</title>
        <authorList>
            <person name="Su C.C."/>
            <person name="Deng W.L."/>
            <person name="Jan F.J."/>
            <person name="Chang C.J."/>
            <person name="Huang H."/>
            <person name="Chen J."/>
        </authorList>
    </citation>
    <scope>NUCLEOTIDE SEQUENCE [LARGE SCALE GENOMIC DNA]</scope>
    <source>
        <strain evidence="1 2">PLS229</strain>
    </source>
</reference>
<evidence type="ECO:0000313" key="1">
    <source>
        <dbReference type="EMBL" id="EWS77404.1"/>
    </source>
</evidence>
<accession>Z9JGU8</accession>
<dbReference type="PATRIC" id="fig|1444770.3.peg.2624"/>
<sequence>MQEVLSLVEASPAWLDDLVSDACPALQSVHGITLSETDQ</sequence>
<name>Z9JGU8_9GAMM</name>
<protein>
    <submittedName>
        <fullName evidence="1">Uncharacterized protein</fullName>
    </submittedName>
</protein>
<dbReference type="EMBL" id="JDSQ01000021">
    <property type="protein sequence ID" value="EWS77404.1"/>
    <property type="molecule type" value="Genomic_DNA"/>
</dbReference>